<protein>
    <recommendedName>
        <fullName evidence="5">WD40-repeat-containing domain protein</fullName>
    </recommendedName>
</protein>
<dbReference type="EMBL" id="ML977368">
    <property type="protein sequence ID" value="KAF2105986.1"/>
    <property type="molecule type" value="Genomic_DNA"/>
</dbReference>
<dbReference type="Gene3D" id="2.130.10.10">
    <property type="entry name" value="YVTN repeat-like/Quinoprotein amine dehydrogenase"/>
    <property type="match status" value="1"/>
</dbReference>
<feature type="region of interest" description="Disordered" evidence="1">
    <location>
        <begin position="42"/>
        <end position="98"/>
    </location>
</feature>
<proteinExistence type="predicted"/>
<accession>A0A6A5YFU4</accession>
<feature type="region of interest" description="Disordered" evidence="1">
    <location>
        <begin position="146"/>
        <end position="167"/>
    </location>
</feature>
<evidence type="ECO:0000256" key="2">
    <source>
        <dbReference type="SAM" id="SignalP"/>
    </source>
</evidence>
<feature type="chain" id="PRO_5025556230" description="WD40-repeat-containing domain protein" evidence="2">
    <location>
        <begin position="22"/>
        <end position="582"/>
    </location>
</feature>
<dbReference type="InterPro" id="IPR011044">
    <property type="entry name" value="Quino_amine_DH_bsu"/>
</dbReference>
<reference evidence="3" key="1">
    <citation type="journal article" date="2020" name="Stud. Mycol.">
        <title>101 Dothideomycetes genomes: a test case for predicting lifestyles and emergence of pathogens.</title>
        <authorList>
            <person name="Haridas S."/>
            <person name="Albert R."/>
            <person name="Binder M."/>
            <person name="Bloem J."/>
            <person name="Labutti K."/>
            <person name="Salamov A."/>
            <person name="Andreopoulos B."/>
            <person name="Baker S."/>
            <person name="Barry K."/>
            <person name="Bills G."/>
            <person name="Bluhm B."/>
            <person name="Cannon C."/>
            <person name="Castanera R."/>
            <person name="Culley D."/>
            <person name="Daum C."/>
            <person name="Ezra D."/>
            <person name="Gonzalez J."/>
            <person name="Henrissat B."/>
            <person name="Kuo A."/>
            <person name="Liang C."/>
            <person name="Lipzen A."/>
            <person name="Lutzoni F."/>
            <person name="Magnuson J."/>
            <person name="Mondo S."/>
            <person name="Nolan M."/>
            <person name="Ohm R."/>
            <person name="Pangilinan J."/>
            <person name="Park H.-J."/>
            <person name="Ramirez L."/>
            <person name="Alfaro M."/>
            <person name="Sun H."/>
            <person name="Tritt A."/>
            <person name="Yoshinaga Y."/>
            <person name="Zwiers L.-H."/>
            <person name="Turgeon B."/>
            <person name="Goodwin S."/>
            <person name="Spatafora J."/>
            <person name="Crous P."/>
            <person name="Grigoriev I."/>
        </authorList>
    </citation>
    <scope>NUCLEOTIDE SEQUENCE</scope>
    <source>
        <strain evidence="3">CBS 627.86</strain>
    </source>
</reference>
<name>A0A6A5YFU4_9PLEO</name>
<evidence type="ECO:0008006" key="5">
    <source>
        <dbReference type="Google" id="ProtNLM"/>
    </source>
</evidence>
<keyword evidence="2" id="KW-0732">Signal</keyword>
<dbReference type="Proteomes" id="UP000799770">
    <property type="component" value="Unassembled WGS sequence"/>
</dbReference>
<evidence type="ECO:0000313" key="4">
    <source>
        <dbReference type="Proteomes" id="UP000799770"/>
    </source>
</evidence>
<dbReference type="InterPro" id="IPR015943">
    <property type="entry name" value="WD40/YVTN_repeat-like_dom_sf"/>
</dbReference>
<feature type="signal peptide" evidence="2">
    <location>
        <begin position="1"/>
        <end position="21"/>
    </location>
</feature>
<feature type="compositionally biased region" description="Low complexity" evidence="1">
    <location>
        <begin position="49"/>
        <end position="68"/>
    </location>
</feature>
<sequence>MLADNTLLSSLLTTLCSEAVAFGNAFPHTVSLRVCRCIPAPETPQSHKVQPSTPVSSPASPSWSVNQSPMWCANTSESASPRPIQNTTTPPLISQPPTPMSVIEIPNNHRLQNEIRAYQYPGPVELPARKPTHRPEQPTMRSFQIDTGLQVVEESDSERTRGVSLPPPDLRRLSLRLETDDRSLSNLSSIGTVSSKRKSRLFGGFGRSAKPSMPPLPDSLEFCFSNGAQQVLIWCRKNPDSIVRLRQPFQEAERFEIQISSQLAPNSNKQLTCSIRLVAAARGSAVGVVHIAETRWLYIAHEKAFKPLVAIDNTTPAIHCMSLSHDGNTIALGCGHVILVYKLSTERVTGPWKLYPNVDLRSRVVRLQRVSFSPDSRKLVSAIQVEHNTHKHAIFVSVWGSVDNEFRLEAQLEPVHVTVGYSDDTGITSIFLTGHSDFIASQQTFLTAALSKSYPSILPLAPGLRNQHLDIADKRIDNAAQCPSPTSPYLVAFRSGRNKIYVVDVRSGTMDKVADLSAERKGLQLRHEQVALGMPDGDSIRALWRSADDNLILKTIVKGADAKWTASATELGVVYRQVVGLL</sequence>
<evidence type="ECO:0000313" key="3">
    <source>
        <dbReference type="EMBL" id="KAF2105986.1"/>
    </source>
</evidence>
<feature type="compositionally biased region" description="Polar residues" evidence="1">
    <location>
        <begin position="73"/>
        <end position="92"/>
    </location>
</feature>
<evidence type="ECO:0000256" key="1">
    <source>
        <dbReference type="SAM" id="MobiDB-lite"/>
    </source>
</evidence>
<dbReference type="AlphaFoldDB" id="A0A6A5YFU4"/>
<keyword evidence="4" id="KW-1185">Reference proteome</keyword>
<organism evidence="3 4">
    <name type="scientific">Lophiotrema nucula</name>
    <dbReference type="NCBI Taxonomy" id="690887"/>
    <lineage>
        <taxon>Eukaryota</taxon>
        <taxon>Fungi</taxon>
        <taxon>Dikarya</taxon>
        <taxon>Ascomycota</taxon>
        <taxon>Pezizomycotina</taxon>
        <taxon>Dothideomycetes</taxon>
        <taxon>Pleosporomycetidae</taxon>
        <taxon>Pleosporales</taxon>
        <taxon>Lophiotremataceae</taxon>
        <taxon>Lophiotrema</taxon>
    </lineage>
</organism>
<dbReference type="OrthoDB" id="5411560at2759"/>
<gene>
    <name evidence="3" type="ORF">BDV96DRAFT_591658</name>
</gene>
<dbReference type="SUPFAM" id="SSF50969">
    <property type="entry name" value="YVTN repeat-like/Quinoprotein amine dehydrogenase"/>
    <property type="match status" value="1"/>
</dbReference>